<evidence type="ECO:0000256" key="1">
    <source>
        <dbReference type="ARBA" id="ARBA00004123"/>
    </source>
</evidence>
<keyword evidence="4" id="KW-0804">Transcription</keyword>
<protein>
    <recommendedName>
        <fullName evidence="4">Mediator of RNA polymerase II transcription subunit 20</fullName>
    </recommendedName>
    <alternativeName>
        <fullName evidence="4">Mediator complex subunit 20</fullName>
    </alternativeName>
</protein>
<sequence length="266" mass="29502">MKYSGLYFISNPSTNIDASLSIVNTLIQSIESSFQSATRQAPWSLSYRAFRDTIPPGYQHPTGADGKPKPYAHSYQHLLHLSNLDSNRTYIYAQPATQPETVVSIPLRQQDAYGSVLKFQLSALWLSRHTFSVREGTTYSCGLCTIQIGELRATREGPQSASVLSPGIVVCITTTVGAEDTDDGPDSGHASVGNETTMQVDGDDDEIDFEYAQTVIREFWSKIKDGRDLGRSEVREVMMAPVAPRKKAQERDAAVRMWCDVLRMRG</sequence>
<dbReference type="GO" id="GO:0006357">
    <property type="term" value="P:regulation of transcription by RNA polymerase II"/>
    <property type="evidence" value="ECO:0007669"/>
    <property type="project" value="InterPro"/>
</dbReference>
<dbReference type="Pfam" id="PF08612">
    <property type="entry name" value="Med20"/>
    <property type="match status" value="1"/>
</dbReference>
<keyword evidence="4" id="KW-0805">Transcription regulation</keyword>
<accession>A0A2W1FAK7</accession>
<dbReference type="GO" id="GO:0003712">
    <property type="term" value="F:transcription coregulator activity"/>
    <property type="evidence" value="ECO:0007669"/>
    <property type="project" value="InterPro"/>
</dbReference>
<gene>
    <name evidence="4" type="primary">MED20</name>
    <name evidence="5" type="ORF">Ptr86124_009061</name>
</gene>
<comment type="subunit">
    <text evidence="4">Component of the Mediator complex.</text>
</comment>
<dbReference type="Proteomes" id="UP000249757">
    <property type="component" value="Unassembled WGS sequence"/>
</dbReference>
<dbReference type="EMBL" id="NRDI02000012">
    <property type="protein sequence ID" value="KAI1512221.1"/>
    <property type="molecule type" value="Genomic_DNA"/>
</dbReference>
<dbReference type="GO" id="GO:0016592">
    <property type="term" value="C:mediator complex"/>
    <property type="evidence" value="ECO:0007669"/>
    <property type="project" value="InterPro"/>
</dbReference>
<dbReference type="InterPro" id="IPR013921">
    <property type="entry name" value="Mediator_Med20"/>
</dbReference>
<evidence type="ECO:0000313" key="5">
    <source>
        <dbReference type="EMBL" id="KAI1512221.1"/>
    </source>
</evidence>
<proteinExistence type="inferred from homology"/>
<reference evidence="6" key="1">
    <citation type="journal article" date="2022" name="Microb. Genom.">
        <title>A global pangenome for the wheat fungal pathogen Pyrenophora tritici-repentis and prediction of effector protein structural homology.</title>
        <authorList>
            <person name="Moolhuijzen P.M."/>
            <person name="See P.T."/>
            <person name="Shi G."/>
            <person name="Powell H.R."/>
            <person name="Cockram J."/>
            <person name="Jorgensen L.N."/>
            <person name="Benslimane H."/>
            <person name="Strelkov S.E."/>
            <person name="Turner J."/>
            <person name="Liu Z."/>
            <person name="Moffat C.S."/>
        </authorList>
    </citation>
    <scope>NUCLEOTIDE SEQUENCE [LARGE SCALE GENOMIC DNA]</scope>
</reference>
<keyword evidence="3 4" id="KW-0539">Nucleus</keyword>
<comment type="function">
    <text evidence="4">Component of the Mediator complex, a coactivator involved in the regulated transcription of nearly all RNA polymerase II-dependent genes. Mediator functions as a bridge to convey information from gene-specific regulatory proteins to the basal RNA polymerase II transcription machinery. Mediator is recruited to promoters by direct interactions with regulatory proteins and serves as a scaffold for the assembly of a functional preinitiation complex with RNA polymerase II and the general transcription factors.</text>
</comment>
<name>A0A2W1FAK7_9PLEO</name>
<comment type="similarity">
    <text evidence="2 4">Belongs to the Mediator complex subunit 20 family.</text>
</comment>
<dbReference type="AlphaFoldDB" id="A0A2W1FAK7"/>
<evidence type="ECO:0000313" key="6">
    <source>
        <dbReference type="Proteomes" id="UP000249757"/>
    </source>
</evidence>
<comment type="subcellular location">
    <subcellularLocation>
        <location evidence="1 4">Nucleus</location>
    </subcellularLocation>
</comment>
<keyword evidence="6" id="KW-1185">Reference proteome</keyword>
<evidence type="ECO:0000256" key="2">
    <source>
        <dbReference type="ARBA" id="ARBA00010743"/>
    </source>
</evidence>
<keyword evidence="4" id="KW-0010">Activator</keyword>
<organism evidence="5 6">
    <name type="scientific">Pyrenophora tritici-repentis</name>
    <dbReference type="NCBI Taxonomy" id="45151"/>
    <lineage>
        <taxon>Eukaryota</taxon>
        <taxon>Fungi</taxon>
        <taxon>Dikarya</taxon>
        <taxon>Ascomycota</taxon>
        <taxon>Pezizomycotina</taxon>
        <taxon>Dothideomycetes</taxon>
        <taxon>Pleosporomycetidae</taxon>
        <taxon>Pleosporales</taxon>
        <taxon>Pleosporineae</taxon>
        <taxon>Pleosporaceae</taxon>
        <taxon>Pyrenophora</taxon>
    </lineage>
</organism>
<comment type="caution">
    <text evidence="5">The sequence shown here is derived from an EMBL/GenBank/DDBJ whole genome shotgun (WGS) entry which is preliminary data.</text>
</comment>
<evidence type="ECO:0000256" key="3">
    <source>
        <dbReference type="ARBA" id="ARBA00023242"/>
    </source>
</evidence>
<dbReference type="OrthoDB" id="1854899at2759"/>
<evidence type="ECO:0000256" key="4">
    <source>
        <dbReference type="RuleBase" id="RU364152"/>
    </source>
</evidence>